<gene>
    <name evidence="9" type="ORF">SCLO_1006960</name>
</gene>
<keyword evidence="3 5" id="KW-0238">DNA-binding</keyword>
<dbReference type="GO" id="GO:0003677">
    <property type="term" value="F:DNA binding"/>
    <property type="evidence" value="ECO:0007669"/>
    <property type="project" value="UniProtKB-UniRule"/>
</dbReference>
<keyword evidence="4" id="KW-0233">DNA recombination</keyword>
<dbReference type="KEGG" id="sclo:SCLO_1006960"/>
<evidence type="ECO:0000259" key="7">
    <source>
        <dbReference type="PROSITE" id="PS51898"/>
    </source>
</evidence>
<protein>
    <submittedName>
        <fullName evidence="9">Integrase family protein</fullName>
    </submittedName>
</protein>
<dbReference type="Pfam" id="PF14659">
    <property type="entry name" value="Phage_int_SAM_3"/>
    <property type="match status" value="1"/>
</dbReference>
<evidence type="ECO:0000256" key="6">
    <source>
        <dbReference type="SAM" id="MobiDB-lite"/>
    </source>
</evidence>
<evidence type="ECO:0000256" key="1">
    <source>
        <dbReference type="ARBA" id="ARBA00008857"/>
    </source>
</evidence>
<reference evidence="9 10" key="1">
    <citation type="submission" date="2016-10" db="EMBL/GenBank/DDBJ databases">
        <title>Complete Genome Sequence of the Nonylphenol-Degrading Bacterium Sphingobium cloacae JCM 10874T.</title>
        <authorList>
            <person name="Ootsuka M."/>
            <person name="Nishizawa T."/>
            <person name="Ohta H."/>
        </authorList>
    </citation>
    <scope>NUCLEOTIDE SEQUENCE [LARGE SCALE GENOMIC DNA]</scope>
    <source>
        <strain evidence="9 10">JCM 10874</strain>
    </source>
</reference>
<dbReference type="Gene3D" id="1.10.150.130">
    <property type="match status" value="1"/>
</dbReference>
<evidence type="ECO:0000256" key="3">
    <source>
        <dbReference type="ARBA" id="ARBA00023125"/>
    </source>
</evidence>
<dbReference type="Gene3D" id="1.10.443.10">
    <property type="entry name" value="Intergrase catalytic core"/>
    <property type="match status" value="1"/>
</dbReference>
<evidence type="ECO:0000313" key="10">
    <source>
        <dbReference type="Proteomes" id="UP000218272"/>
    </source>
</evidence>
<proteinExistence type="inferred from homology"/>
<dbReference type="PANTHER" id="PTHR30349:SF64">
    <property type="entry name" value="PROPHAGE INTEGRASE INTD-RELATED"/>
    <property type="match status" value="1"/>
</dbReference>
<dbReference type="CDD" id="cd00796">
    <property type="entry name" value="INT_Rci_Hp1_C"/>
    <property type="match status" value="1"/>
</dbReference>
<evidence type="ECO:0000259" key="8">
    <source>
        <dbReference type="PROSITE" id="PS51900"/>
    </source>
</evidence>
<dbReference type="PROSITE" id="PS51898">
    <property type="entry name" value="TYR_RECOMBINASE"/>
    <property type="match status" value="1"/>
</dbReference>
<dbReference type="GO" id="GO:0006310">
    <property type="term" value="P:DNA recombination"/>
    <property type="evidence" value="ECO:0007669"/>
    <property type="project" value="UniProtKB-KW"/>
</dbReference>
<dbReference type="InterPro" id="IPR011010">
    <property type="entry name" value="DNA_brk_join_enz"/>
</dbReference>
<evidence type="ECO:0000256" key="5">
    <source>
        <dbReference type="PROSITE-ProRule" id="PRU01248"/>
    </source>
</evidence>
<dbReference type="InterPro" id="IPR050090">
    <property type="entry name" value="Tyrosine_recombinase_XerCD"/>
</dbReference>
<feature type="domain" description="Tyr recombinase" evidence="7">
    <location>
        <begin position="210"/>
        <end position="399"/>
    </location>
</feature>
<comment type="similarity">
    <text evidence="1">Belongs to the 'phage' integrase family.</text>
</comment>
<accession>A0A1E1EZN7</accession>
<name>A0A1E1EZN7_9SPHN</name>
<dbReference type="Proteomes" id="UP000218272">
    <property type="component" value="Chromosome SCLO_1"/>
</dbReference>
<dbReference type="InterPro" id="IPR010998">
    <property type="entry name" value="Integrase_recombinase_N"/>
</dbReference>
<dbReference type="PANTHER" id="PTHR30349">
    <property type="entry name" value="PHAGE INTEGRASE-RELATED"/>
    <property type="match status" value="1"/>
</dbReference>
<evidence type="ECO:0000256" key="2">
    <source>
        <dbReference type="ARBA" id="ARBA00022908"/>
    </source>
</evidence>
<dbReference type="AlphaFoldDB" id="A0A1E1EZN7"/>
<dbReference type="InterPro" id="IPR004107">
    <property type="entry name" value="Integrase_SAM-like_N"/>
</dbReference>
<dbReference type="GO" id="GO:0015074">
    <property type="term" value="P:DNA integration"/>
    <property type="evidence" value="ECO:0007669"/>
    <property type="project" value="UniProtKB-KW"/>
</dbReference>
<dbReference type="Pfam" id="PF00589">
    <property type="entry name" value="Phage_integrase"/>
    <property type="match status" value="1"/>
</dbReference>
<dbReference type="EMBL" id="AP017655">
    <property type="protein sequence ID" value="BAV63736.1"/>
    <property type="molecule type" value="Genomic_DNA"/>
</dbReference>
<evidence type="ECO:0000313" key="9">
    <source>
        <dbReference type="EMBL" id="BAV63736.1"/>
    </source>
</evidence>
<keyword evidence="2" id="KW-0229">DNA integration</keyword>
<evidence type="ECO:0000256" key="4">
    <source>
        <dbReference type="ARBA" id="ARBA00023172"/>
    </source>
</evidence>
<sequence>MTDARRPIGRPRRFAKFEEFEASLPSRMTKRPVYCEGIGIFKGATNATVWVKIRLPRGGTYRGRSIPAGGSVEHKLGKRSSWAWPQLVAERDRLQGLADRGEPLEAAEVETFAKYALEWLERKKPTLRSYGVTKGNIISALNPFFGKKALNIITVGDVNRWIGRQSASLKPASVQRQLNVFNAIMNDAVRNGLIDRNPSDRADRIKGVEPRLRFITEKEWKQILATAEGIEKEQDENKEKIPHQIRGWLRHYVVWAYNSGMRRAEILNLTWNEVRAVGEGHTVVEVANTKTGKPRFVTCTKEMETILADLRELKRLPGDERLFPISLTTLKRSLARLWKKTGLQDVRLHDLRRTHATILIQRNVDPRTVAGRLGHSGTAMLARHYAVDLGDIDAARIFNAPLVEAKPVDNDNDQEDEVRAGNSRELAAFD</sequence>
<dbReference type="InterPro" id="IPR044068">
    <property type="entry name" value="CB"/>
</dbReference>
<dbReference type="SUPFAM" id="SSF56349">
    <property type="entry name" value="DNA breaking-rejoining enzymes"/>
    <property type="match status" value="1"/>
</dbReference>
<keyword evidence="10" id="KW-1185">Reference proteome</keyword>
<feature type="region of interest" description="Disordered" evidence="6">
    <location>
        <begin position="407"/>
        <end position="430"/>
    </location>
</feature>
<dbReference type="OrthoDB" id="7615137at2"/>
<feature type="domain" description="Core-binding (CB)" evidence="8">
    <location>
        <begin position="110"/>
        <end position="189"/>
    </location>
</feature>
<organism evidence="9 10">
    <name type="scientific">Sphingobium cloacae</name>
    <dbReference type="NCBI Taxonomy" id="120107"/>
    <lineage>
        <taxon>Bacteria</taxon>
        <taxon>Pseudomonadati</taxon>
        <taxon>Pseudomonadota</taxon>
        <taxon>Alphaproteobacteria</taxon>
        <taxon>Sphingomonadales</taxon>
        <taxon>Sphingomonadaceae</taxon>
        <taxon>Sphingobium</taxon>
    </lineage>
</organism>
<dbReference type="InterPro" id="IPR002104">
    <property type="entry name" value="Integrase_catalytic"/>
</dbReference>
<dbReference type="PROSITE" id="PS51900">
    <property type="entry name" value="CB"/>
    <property type="match status" value="1"/>
</dbReference>
<dbReference type="InterPro" id="IPR013762">
    <property type="entry name" value="Integrase-like_cat_sf"/>
</dbReference>